<protein>
    <submittedName>
        <fullName evidence="1">Uncharacterized protein</fullName>
    </submittedName>
</protein>
<gene>
    <name evidence="1" type="ORF">C0175_01150</name>
</gene>
<proteinExistence type="predicted"/>
<dbReference type="AlphaFoldDB" id="A0A2J6X944"/>
<sequence length="254" mass="30313">MTAFEKIKVLHDRGVPYKTIAETLGISVRALHVYRTEMRMPVRLESLLDYHYDDLLGKAKIPKGTVQIRAKDLYAYYKLSKKLLEIMKPVFEKILNAKTRASVKRVFRNVLLENSEEFQMRFKQKLLKIEEEFTKEDNIFLLNLTIDKKRELARQVIYNDGILTLLIQRMYLTDSARVFTHRKNMYFGYSMMRWFWYMAKQIRTREETIERRGKVIIRKDKFDWLFGNSQQRRSIAACQSESLQKAFKSVANKA</sequence>
<organism evidence="1 2">
    <name type="scientific">Caldisericum exile</name>
    <dbReference type="NCBI Taxonomy" id="693075"/>
    <lineage>
        <taxon>Bacteria</taxon>
        <taxon>Pseudomonadati</taxon>
        <taxon>Caldisericota/Cryosericota group</taxon>
        <taxon>Caldisericota</taxon>
        <taxon>Caldisericia</taxon>
        <taxon>Caldisericales</taxon>
        <taxon>Caldisericaceae</taxon>
        <taxon>Caldisericum</taxon>
    </lineage>
</organism>
<evidence type="ECO:0000313" key="1">
    <source>
        <dbReference type="EMBL" id="PMP83795.1"/>
    </source>
</evidence>
<name>A0A2J6X944_9BACT</name>
<dbReference type="Proteomes" id="UP000236910">
    <property type="component" value="Unassembled WGS sequence"/>
</dbReference>
<dbReference type="EMBL" id="PNIX01000067">
    <property type="protein sequence ID" value="PMP83795.1"/>
    <property type="molecule type" value="Genomic_DNA"/>
</dbReference>
<evidence type="ECO:0000313" key="2">
    <source>
        <dbReference type="Proteomes" id="UP000236910"/>
    </source>
</evidence>
<accession>A0A2J6X944</accession>
<comment type="caution">
    <text evidence="1">The sequence shown here is derived from an EMBL/GenBank/DDBJ whole genome shotgun (WGS) entry which is preliminary data.</text>
</comment>
<reference evidence="1 2" key="1">
    <citation type="submission" date="2018-01" db="EMBL/GenBank/DDBJ databases">
        <title>Metagenomic assembled genomes from two thermal pools in the Uzon Caldera, Kamchatka, Russia.</title>
        <authorList>
            <person name="Wilkins L."/>
            <person name="Ettinger C."/>
        </authorList>
    </citation>
    <scope>NUCLEOTIDE SEQUENCE [LARGE SCALE GENOMIC DNA]</scope>
    <source>
        <strain evidence="1">ARK-10</strain>
    </source>
</reference>